<reference evidence="7" key="1">
    <citation type="journal article" date="2021" name="PeerJ">
        <title>Extensive microbial diversity within the chicken gut microbiome revealed by metagenomics and culture.</title>
        <authorList>
            <person name="Gilroy R."/>
            <person name="Ravi A."/>
            <person name="Getino M."/>
            <person name="Pursley I."/>
            <person name="Horton D.L."/>
            <person name="Alikhan N.F."/>
            <person name="Baker D."/>
            <person name="Gharbi K."/>
            <person name="Hall N."/>
            <person name="Watson M."/>
            <person name="Adriaenssens E.M."/>
            <person name="Foster-Nyarko E."/>
            <person name="Jarju S."/>
            <person name="Secka A."/>
            <person name="Antonio M."/>
            <person name="Oren A."/>
            <person name="Chaudhuri R.R."/>
            <person name="La Ragione R."/>
            <person name="Hildebrand F."/>
            <person name="Pallen M.J."/>
        </authorList>
    </citation>
    <scope>NUCLEOTIDE SEQUENCE</scope>
    <source>
        <strain evidence="7">CHK178-16964</strain>
    </source>
</reference>
<evidence type="ECO:0000256" key="2">
    <source>
        <dbReference type="ARBA" id="ARBA00022692"/>
    </source>
</evidence>
<feature type="transmembrane region" description="Helical" evidence="5">
    <location>
        <begin position="95"/>
        <end position="113"/>
    </location>
</feature>
<dbReference type="InterPro" id="IPR022764">
    <property type="entry name" value="Peptidase_S54_rhomboid_dom"/>
</dbReference>
<comment type="subcellular location">
    <subcellularLocation>
        <location evidence="1">Membrane</location>
        <topology evidence="1">Multi-pass membrane protein</topology>
    </subcellularLocation>
</comment>
<dbReference type="PANTHER" id="PTHR43066">
    <property type="entry name" value="RHOMBOID-RELATED PROTEIN"/>
    <property type="match status" value="1"/>
</dbReference>
<evidence type="ECO:0000256" key="3">
    <source>
        <dbReference type="ARBA" id="ARBA00022989"/>
    </source>
</evidence>
<protein>
    <submittedName>
        <fullName evidence="7">Rhomboid family intramembrane serine protease</fullName>
    </submittedName>
</protein>
<dbReference type="GO" id="GO:0004252">
    <property type="term" value="F:serine-type endopeptidase activity"/>
    <property type="evidence" value="ECO:0007669"/>
    <property type="project" value="InterPro"/>
</dbReference>
<evidence type="ECO:0000313" key="8">
    <source>
        <dbReference type="Proteomes" id="UP000823900"/>
    </source>
</evidence>
<comment type="caution">
    <text evidence="7">The sequence shown here is derived from an EMBL/GenBank/DDBJ whole genome shotgun (WGS) entry which is preliminary data.</text>
</comment>
<organism evidence="7 8">
    <name type="scientific">Candidatus Lachnoclostridium stercoravium</name>
    <dbReference type="NCBI Taxonomy" id="2838633"/>
    <lineage>
        <taxon>Bacteria</taxon>
        <taxon>Bacillati</taxon>
        <taxon>Bacillota</taxon>
        <taxon>Clostridia</taxon>
        <taxon>Lachnospirales</taxon>
        <taxon>Lachnospiraceae</taxon>
    </lineage>
</organism>
<dbReference type="InterPro" id="IPR035952">
    <property type="entry name" value="Rhomboid-like_sf"/>
</dbReference>
<feature type="transmembrane region" description="Helical" evidence="5">
    <location>
        <begin position="59"/>
        <end position="83"/>
    </location>
</feature>
<keyword evidence="7" id="KW-0645">Protease</keyword>
<feature type="domain" description="Peptidase S54 rhomboid" evidence="6">
    <location>
        <begin position="55"/>
        <end position="190"/>
    </location>
</feature>
<feature type="transmembrane region" description="Helical" evidence="5">
    <location>
        <begin position="145"/>
        <end position="165"/>
    </location>
</feature>
<feature type="transmembrane region" description="Helical" evidence="5">
    <location>
        <begin position="171"/>
        <end position="189"/>
    </location>
</feature>
<feature type="transmembrane region" description="Helical" evidence="5">
    <location>
        <begin position="12"/>
        <end position="31"/>
    </location>
</feature>
<dbReference type="GO" id="GO:0006508">
    <property type="term" value="P:proteolysis"/>
    <property type="evidence" value="ECO:0007669"/>
    <property type="project" value="UniProtKB-KW"/>
</dbReference>
<evidence type="ECO:0000256" key="4">
    <source>
        <dbReference type="ARBA" id="ARBA00023136"/>
    </source>
</evidence>
<keyword evidence="3 5" id="KW-1133">Transmembrane helix</keyword>
<gene>
    <name evidence="7" type="ORF">IAA07_05305</name>
</gene>
<keyword evidence="4 5" id="KW-0472">Membrane</keyword>
<proteinExistence type="predicted"/>
<evidence type="ECO:0000313" key="7">
    <source>
        <dbReference type="EMBL" id="HJA70986.1"/>
    </source>
</evidence>
<evidence type="ECO:0000256" key="5">
    <source>
        <dbReference type="SAM" id="Phobius"/>
    </source>
</evidence>
<keyword evidence="7" id="KW-0378">Hydrolase</keyword>
<evidence type="ECO:0000256" key="1">
    <source>
        <dbReference type="ARBA" id="ARBA00004141"/>
    </source>
</evidence>
<sequence>MNGTGRKLKISFNSPVILWFSIICLIALIAGEVTRGMTTTMFFSVYHSSLLDPFTYVRFVGHVFGHVNLEHFLGNITLLLVIGPMIEEKYGSLDCLFVILITAIVTGAVNYLFFPHVQLLGASGVVFAFILLSSFTSFREGSIPLTFILVAVIYIGGQVYDGIFVQDNVSHLTHILGGAVGSVLGYLMARNKLSYY</sequence>
<keyword evidence="2 5" id="KW-0812">Transmembrane</keyword>
<feature type="transmembrane region" description="Helical" evidence="5">
    <location>
        <begin position="119"/>
        <end position="138"/>
    </location>
</feature>
<reference evidence="7" key="2">
    <citation type="submission" date="2021-04" db="EMBL/GenBank/DDBJ databases">
        <authorList>
            <person name="Gilroy R."/>
        </authorList>
    </citation>
    <scope>NUCLEOTIDE SEQUENCE</scope>
    <source>
        <strain evidence="7">CHK178-16964</strain>
    </source>
</reference>
<evidence type="ECO:0000259" key="6">
    <source>
        <dbReference type="Pfam" id="PF01694"/>
    </source>
</evidence>
<dbReference type="SUPFAM" id="SSF144091">
    <property type="entry name" value="Rhomboid-like"/>
    <property type="match status" value="1"/>
</dbReference>
<name>A0A9D2HGK7_9FIRM</name>
<dbReference type="Gene3D" id="1.20.1540.10">
    <property type="entry name" value="Rhomboid-like"/>
    <property type="match status" value="1"/>
</dbReference>
<dbReference type="GO" id="GO:0016020">
    <property type="term" value="C:membrane"/>
    <property type="evidence" value="ECO:0007669"/>
    <property type="project" value="UniProtKB-SubCell"/>
</dbReference>
<dbReference type="Proteomes" id="UP000823900">
    <property type="component" value="Unassembled WGS sequence"/>
</dbReference>
<dbReference type="AlphaFoldDB" id="A0A9D2HGK7"/>
<dbReference type="EMBL" id="DWZA01000050">
    <property type="protein sequence ID" value="HJA70986.1"/>
    <property type="molecule type" value="Genomic_DNA"/>
</dbReference>
<accession>A0A9D2HGK7</accession>
<dbReference type="Pfam" id="PF01694">
    <property type="entry name" value="Rhomboid"/>
    <property type="match status" value="1"/>
</dbReference>